<dbReference type="InterPro" id="IPR012337">
    <property type="entry name" value="RNaseH-like_sf"/>
</dbReference>
<evidence type="ECO:0000313" key="3">
    <source>
        <dbReference type="Proteomes" id="UP001227831"/>
    </source>
</evidence>
<evidence type="ECO:0000259" key="1">
    <source>
        <dbReference type="Pfam" id="PF13546"/>
    </source>
</evidence>
<accession>A0ABU1A6W8</accession>
<dbReference type="RefSeq" id="WP_308701928.1">
    <property type="nucleotide sequence ID" value="NZ_AP027463.1"/>
</dbReference>
<protein>
    <submittedName>
        <fullName evidence="2">Transposase</fullName>
    </submittedName>
</protein>
<organism evidence="2 3">
    <name type="scientific">Lactiplantibacillus brownii</name>
    <dbReference type="NCBI Taxonomy" id="3069269"/>
    <lineage>
        <taxon>Bacteria</taxon>
        <taxon>Bacillati</taxon>
        <taxon>Bacillota</taxon>
        <taxon>Bacilli</taxon>
        <taxon>Lactobacillales</taxon>
        <taxon>Lactobacillaceae</taxon>
        <taxon>Lactiplantibacillus</taxon>
    </lineage>
</organism>
<sequence length="457" mass="52962">MNIIHQSDSDLDQLVHSIHGFTKLLRLPQLLRLVNFQKHKGIRFQSLLEWLLMAIFQRFSLYRAPQDPAFTTKTVRNLINNAKTNWQRLTTLTAQRLIHWLMPLMDARRRQVFIIDDSLFQRDFSKKTELLARIFDHDHGKYLKGFRALTLGWSDGNTFLPVNYALMSSRKPNNCLGRAAQTTDKRTLVGQRRLQAKRPMNIVAIELLKQALNNGIKAHYVLFDSWFSSPKAFAAVKALGCDGIGMLKKTSKVAFRYRKRETNVKLLFERFKSEKRSQHTDYLYSPIVTAQLKDGTKMALKLVYVVNRNKKNQYLVLGTTKTDLRPEQIIKLYARRWQIEGYFKIAKQYLQFDQTQIQNYDGLCGHLAITAIAYDLLALQQRENHDERTIGDLFFIMGEPLPDIRIAQALDWLMATLTAVGQRMALCNTVLNSIFEHFMQTLPISLIRLLGNAKVIN</sequence>
<dbReference type="InterPro" id="IPR038721">
    <property type="entry name" value="IS701-like_DDE_dom"/>
</dbReference>
<feature type="domain" description="Transposase IS701-like DDE" evidence="1">
    <location>
        <begin position="71"/>
        <end position="259"/>
    </location>
</feature>
<evidence type="ECO:0000313" key="2">
    <source>
        <dbReference type="EMBL" id="MDQ7936080.1"/>
    </source>
</evidence>
<dbReference type="SUPFAM" id="SSF53098">
    <property type="entry name" value="Ribonuclease H-like"/>
    <property type="match status" value="1"/>
</dbReference>
<keyword evidence="3" id="KW-1185">Reference proteome</keyword>
<proteinExistence type="predicted"/>
<name>A0ABU1A6W8_9LACO</name>
<comment type="caution">
    <text evidence="2">The sequence shown here is derived from an EMBL/GenBank/DDBJ whole genome shotgun (WGS) entry which is preliminary data.</text>
</comment>
<dbReference type="Gene3D" id="3.90.350.10">
    <property type="entry name" value="Transposase Inhibitor Protein From Tn5, Chain A, domain 1"/>
    <property type="match status" value="1"/>
</dbReference>
<reference evidence="2 3" key="1">
    <citation type="journal article" date="2023" name="Int. J. Syst. Evol. Microbiol.">
        <title>Lactiplantibacillus brownii sp. nov., a novel psychrotolerant species isolated from sauerkraut.</title>
        <authorList>
            <person name="Heng Y.C."/>
            <person name="Silvaraju S."/>
            <person name="Lee J.K.Y."/>
            <person name="Kittelmann S."/>
        </authorList>
    </citation>
    <scope>NUCLEOTIDE SEQUENCE [LARGE SCALE GENOMIC DNA]</scope>
    <source>
        <strain evidence="2 3">WILCCON 0030</strain>
    </source>
</reference>
<gene>
    <name evidence="2" type="ORF">RA086_00255</name>
</gene>
<dbReference type="Pfam" id="PF13546">
    <property type="entry name" value="DDE_5"/>
    <property type="match status" value="1"/>
</dbReference>
<dbReference type="Proteomes" id="UP001227831">
    <property type="component" value="Unassembled WGS sequence"/>
</dbReference>
<dbReference type="EMBL" id="JAVCWF010000001">
    <property type="protein sequence ID" value="MDQ7936080.1"/>
    <property type="molecule type" value="Genomic_DNA"/>
</dbReference>